<organism evidence="1">
    <name type="scientific">Anguilla anguilla</name>
    <name type="common">European freshwater eel</name>
    <name type="synonym">Muraena anguilla</name>
    <dbReference type="NCBI Taxonomy" id="7936"/>
    <lineage>
        <taxon>Eukaryota</taxon>
        <taxon>Metazoa</taxon>
        <taxon>Chordata</taxon>
        <taxon>Craniata</taxon>
        <taxon>Vertebrata</taxon>
        <taxon>Euteleostomi</taxon>
        <taxon>Actinopterygii</taxon>
        <taxon>Neopterygii</taxon>
        <taxon>Teleostei</taxon>
        <taxon>Anguilliformes</taxon>
        <taxon>Anguillidae</taxon>
        <taxon>Anguilla</taxon>
    </lineage>
</organism>
<accession>A0A0E9Q745</accession>
<name>A0A0E9Q745_ANGAN</name>
<reference evidence="1" key="1">
    <citation type="submission" date="2014-11" db="EMBL/GenBank/DDBJ databases">
        <authorList>
            <person name="Amaro Gonzalez C."/>
        </authorList>
    </citation>
    <scope>NUCLEOTIDE SEQUENCE</scope>
</reference>
<proteinExistence type="predicted"/>
<protein>
    <submittedName>
        <fullName evidence="1">Uncharacterized protein</fullName>
    </submittedName>
</protein>
<sequence length="38" mass="4233">MMTRGGKCGGGGMRSVLHQQGINKLINQWKFTSKRVNL</sequence>
<evidence type="ECO:0000313" key="1">
    <source>
        <dbReference type="EMBL" id="JAH12165.1"/>
    </source>
</evidence>
<dbReference type="EMBL" id="GBXM01096412">
    <property type="protein sequence ID" value="JAH12165.1"/>
    <property type="molecule type" value="Transcribed_RNA"/>
</dbReference>
<dbReference type="AlphaFoldDB" id="A0A0E9Q745"/>
<reference evidence="1" key="2">
    <citation type="journal article" date="2015" name="Fish Shellfish Immunol.">
        <title>Early steps in the European eel (Anguilla anguilla)-Vibrio vulnificus interaction in the gills: Role of the RtxA13 toxin.</title>
        <authorList>
            <person name="Callol A."/>
            <person name="Pajuelo D."/>
            <person name="Ebbesson L."/>
            <person name="Teles M."/>
            <person name="MacKenzie S."/>
            <person name="Amaro C."/>
        </authorList>
    </citation>
    <scope>NUCLEOTIDE SEQUENCE</scope>
</reference>